<gene>
    <name evidence="1" type="ORF">Scep_027268</name>
</gene>
<comment type="caution">
    <text evidence="1">The sequence shown here is derived from an EMBL/GenBank/DDBJ whole genome shotgun (WGS) entry which is preliminary data.</text>
</comment>
<sequence>MTITINNSGYYEFLFVFSIQECAINLYHWSAMSKACNRRCKCPKNPLEDNFIVGIRLTMPPFHTCPWIAFLKSGHPPRQHFVRFFPISKDFSNCFLLDQTFL</sequence>
<proteinExistence type="predicted"/>
<dbReference type="EMBL" id="JBBNAG010000012">
    <property type="protein sequence ID" value="KAK9088186.1"/>
    <property type="molecule type" value="Genomic_DNA"/>
</dbReference>
<dbReference type="AlphaFoldDB" id="A0AAP0HKX8"/>
<organism evidence="1 2">
    <name type="scientific">Stephania cephalantha</name>
    <dbReference type="NCBI Taxonomy" id="152367"/>
    <lineage>
        <taxon>Eukaryota</taxon>
        <taxon>Viridiplantae</taxon>
        <taxon>Streptophyta</taxon>
        <taxon>Embryophyta</taxon>
        <taxon>Tracheophyta</taxon>
        <taxon>Spermatophyta</taxon>
        <taxon>Magnoliopsida</taxon>
        <taxon>Ranunculales</taxon>
        <taxon>Menispermaceae</taxon>
        <taxon>Menispermoideae</taxon>
        <taxon>Cissampelideae</taxon>
        <taxon>Stephania</taxon>
    </lineage>
</organism>
<name>A0AAP0HKX8_9MAGN</name>
<evidence type="ECO:0000313" key="2">
    <source>
        <dbReference type="Proteomes" id="UP001419268"/>
    </source>
</evidence>
<accession>A0AAP0HKX8</accession>
<evidence type="ECO:0000313" key="1">
    <source>
        <dbReference type="EMBL" id="KAK9088186.1"/>
    </source>
</evidence>
<dbReference type="Proteomes" id="UP001419268">
    <property type="component" value="Unassembled WGS sequence"/>
</dbReference>
<protein>
    <submittedName>
        <fullName evidence="1">Uncharacterized protein</fullName>
    </submittedName>
</protein>
<reference evidence="1 2" key="1">
    <citation type="submission" date="2024-01" db="EMBL/GenBank/DDBJ databases">
        <title>Genome assemblies of Stephania.</title>
        <authorList>
            <person name="Yang L."/>
        </authorList>
    </citation>
    <scope>NUCLEOTIDE SEQUENCE [LARGE SCALE GENOMIC DNA]</scope>
    <source>
        <strain evidence="1">JXDWG</strain>
        <tissue evidence="1">Leaf</tissue>
    </source>
</reference>
<keyword evidence="2" id="KW-1185">Reference proteome</keyword>